<keyword evidence="3" id="KW-1185">Reference proteome</keyword>
<dbReference type="EMBL" id="QRGA01000019">
    <property type="protein sequence ID" value="RDU95488.1"/>
    <property type="molecule type" value="Genomic_DNA"/>
</dbReference>
<evidence type="ECO:0000256" key="1">
    <source>
        <dbReference type="SAM" id="SignalP"/>
    </source>
</evidence>
<organism evidence="2 3">
    <name type="scientific">Trinickia dinghuensis</name>
    <dbReference type="NCBI Taxonomy" id="2291023"/>
    <lineage>
        <taxon>Bacteria</taxon>
        <taxon>Pseudomonadati</taxon>
        <taxon>Pseudomonadota</taxon>
        <taxon>Betaproteobacteria</taxon>
        <taxon>Burkholderiales</taxon>
        <taxon>Burkholderiaceae</taxon>
        <taxon>Trinickia</taxon>
    </lineage>
</organism>
<reference evidence="2 3" key="1">
    <citation type="submission" date="2018-08" db="EMBL/GenBank/DDBJ databases">
        <title>Paraburkholderia sp. DHOM06 isolated from forest soil.</title>
        <authorList>
            <person name="Gao Z.-H."/>
            <person name="Qiu L.-H."/>
        </authorList>
    </citation>
    <scope>NUCLEOTIDE SEQUENCE [LARGE SCALE GENOMIC DNA]</scope>
    <source>
        <strain evidence="2 3">DHOM06</strain>
    </source>
</reference>
<dbReference type="OrthoDB" id="9103815at2"/>
<dbReference type="RefSeq" id="WP_115536945.1">
    <property type="nucleotide sequence ID" value="NZ_QRGA01000019.1"/>
</dbReference>
<feature type="signal peptide" evidence="1">
    <location>
        <begin position="1"/>
        <end position="19"/>
    </location>
</feature>
<keyword evidence="1" id="KW-0732">Signal</keyword>
<accession>A0A3D8JR45</accession>
<proteinExistence type="predicted"/>
<evidence type="ECO:0000313" key="2">
    <source>
        <dbReference type="EMBL" id="RDU95488.1"/>
    </source>
</evidence>
<dbReference type="AlphaFoldDB" id="A0A3D8JR45"/>
<protein>
    <submittedName>
        <fullName evidence="2">Uncharacterized protein</fullName>
    </submittedName>
</protein>
<sequence>MTRYLLAACLFAASASGFASPTAGAAAGFYGVWHVDSIVGFGEVSVSNDELRRLVGQQVVITKDSLKIGGDDCTVDEMRASEQDTTSLLLREYKAGPKDAGLSARTLVLDAEPCGYVFRRGKGIVVYQDGAFYRASRTKQTPGRGLLQTPMR</sequence>
<dbReference type="Proteomes" id="UP000256838">
    <property type="component" value="Unassembled WGS sequence"/>
</dbReference>
<evidence type="ECO:0000313" key="3">
    <source>
        <dbReference type="Proteomes" id="UP000256838"/>
    </source>
</evidence>
<gene>
    <name evidence="2" type="ORF">DWV00_28395</name>
</gene>
<comment type="caution">
    <text evidence="2">The sequence shown here is derived from an EMBL/GenBank/DDBJ whole genome shotgun (WGS) entry which is preliminary data.</text>
</comment>
<name>A0A3D8JR45_9BURK</name>
<feature type="chain" id="PRO_5017806364" evidence="1">
    <location>
        <begin position="20"/>
        <end position="152"/>
    </location>
</feature>